<name>A0A2K5HV05_COLAP</name>
<keyword evidence="3" id="KW-1185">Reference proteome</keyword>
<feature type="compositionally biased region" description="Polar residues" evidence="1">
    <location>
        <begin position="23"/>
        <end position="33"/>
    </location>
</feature>
<proteinExistence type="predicted"/>
<evidence type="ECO:0000313" key="2">
    <source>
        <dbReference type="Ensembl" id="ENSCANP00000008126.1"/>
    </source>
</evidence>
<evidence type="ECO:0000256" key="1">
    <source>
        <dbReference type="SAM" id="MobiDB-lite"/>
    </source>
</evidence>
<feature type="region of interest" description="Disordered" evidence="1">
    <location>
        <begin position="1"/>
        <end position="44"/>
    </location>
</feature>
<dbReference type="Ensembl" id="ENSCANT00000030264.1">
    <property type="protein sequence ID" value="ENSCANP00000008126.1"/>
    <property type="gene ID" value="ENSCANG00000026199.1"/>
</dbReference>
<protein>
    <submittedName>
        <fullName evidence="2">Uncharacterized protein</fullName>
    </submittedName>
</protein>
<reference evidence="2" key="2">
    <citation type="submission" date="2025-09" db="UniProtKB">
        <authorList>
            <consortium name="Ensembl"/>
        </authorList>
    </citation>
    <scope>IDENTIFICATION</scope>
</reference>
<reference evidence="2" key="1">
    <citation type="submission" date="2025-08" db="UniProtKB">
        <authorList>
            <consortium name="Ensembl"/>
        </authorList>
    </citation>
    <scope>IDENTIFICATION</scope>
</reference>
<dbReference type="Proteomes" id="UP000233080">
    <property type="component" value="Unassembled WGS sequence"/>
</dbReference>
<evidence type="ECO:0000313" key="3">
    <source>
        <dbReference type="Proteomes" id="UP000233080"/>
    </source>
</evidence>
<dbReference type="AlphaFoldDB" id="A0A2K5HV05"/>
<accession>A0A2K5HV05</accession>
<organism evidence="2 3">
    <name type="scientific">Colobus angolensis palliatus</name>
    <name type="common">Peters' Angolan colobus</name>
    <dbReference type="NCBI Taxonomy" id="336983"/>
    <lineage>
        <taxon>Eukaryota</taxon>
        <taxon>Metazoa</taxon>
        <taxon>Chordata</taxon>
        <taxon>Craniata</taxon>
        <taxon>Vertebrata</taxon>
        <taxon>Euteleostomi</taxon>
        <taxon>Mammalia</taxon>
        <taxon>Eutheria</taxon>
        <taxon>Euarchontoglires</taxon>
        <taxon>Primates</taxon>
        <taxon>Haplorrhini</taxon>
        <taxon>Catarrhini</taxon>
        <taxon>Cercopithecidae</taxon>
        <taxon>Colobinae</taxon>
        <taxon>Colobus</taxon>
    </lineage>
</organism>
<feature type="region of interest" description="Disordered" evidence="1">
    <location>
        <begin position="60"/>
        <end position="86"/>
    </location>
</feature>
<sequence length="86" mass="9151">MLNNLTDCEDGDGGANPGDGNPKESSPFINSPRPTEEAPPRCLRWGAGVSPQLACRLLPVSHGSSPKTEIVELEGAPSPEFPPWDR</sequence>